<sequence length="98" mass="11687">MAERIIVWSSKAKLDLKNLFEFYNIRNKSKIYSLKLHRKIQKEIQLLIQQPEIGKKTNKIGVRGLLIENHFIFYEIFEKHIVILAVWHTSQNPSNLKL</sequence>
<comment type="similarity">
    <text evidence="1">Belongs to the RelE toxin family.</text>
</comment>
<dbReference type="RefSeq" id="WP_113989688.1">
    <property type="nucleotide sequence ID" value="NZ_QLST01000014.1"/>
</dbReference>
<accession>A0A365NZQ7</accession>
<dbReference type="Proteomes" id="UP000253319">
    <property type="component" value="Unassembled WGS sequence"/>
</dbReference>
<evidence type="ECO:0000256" key="1">
    <source>
        <dbReference type="ARBA" id="ARBA00006226"/>
    </source>
</evidence>
<gene>
    <name evidence="3" type="ORF">DPN68_10920</name>
</gene>
<keyword evidence="2" id="KW-1277">Toxin-antitoxin system</keyword>
<dbReference type="Pfam" id="PF05016">
    <property type="entry name" value="ParE_toxin"/>
    <property type="match status" value="1"/>
</dbReference>
<comment type="caution">
    <text evidence="3">The sequence shown here is derived from an EMBL/GenBank/DDBJ whole genome shotgun (WGS) entry which is preliminary data.</text>
</comment>
<dbReference type="PANTHER" id="PTHR33755">
    <property type="entry name" value="TOXIN PARE1-RELATED"/>
    <property type="match status" value="1"/>
</dbReference>
<keyword evidence="4" id="KW-1185">Reference proteome</keyword>
<dbReference type="Gene3D" id="3.30.2310.20">
    <property type="entry name" value="RelE-like"/>
    <property type="match status" value="1"/>
</dbReference>
<dbReference type="InterPro" id="IPR007712">
    <property type="entry name" value="RelE/ParE_toxin"/>
</dbReference>
<proteinExistence type="inferred from homology"/>
<evidence type="ECO:0000313" key="4">
    <source>
        <dbReference type="Proteomes" id="UP000253319"/>
    </source>
</evidence>
<evidence type="ECO:0000256" key="2">
    <source>
        <dbReference type="ARBA" id="ARBA00022649"/>
    </source>
</evidence>
<dbReference type="InterPro" id="IPR035093">
    <property type="entry name" value="RelE/ParE_toxin_dom_sf"/>
</dbReference>
<dbReference type="AlphaFoldDB" id="A0A365NZQ7"/>
<name>A0A365NZQ7_9FLAO</name>
<organism evidence="3 4">
    <name type="scientific">Flavobacterium tibetense</name>
    <dbReference type="NCBI Taxonomy" id="2233533"/>
    <lineage>
        <taxon>Bacteria</taxon>
        <taxon>Pseudomonadati</taxon>
        <taxon>Bacteroidota</taxon>
        <taxon>Flavobacteriia</taxon>
        <taxon>Flavobacteriales</taxon>
        <taxon>Flavobacteriaceae</taxon>
        <taxon>Flavobacterium</taxon>
    </lineage>
</organism>
<evidence type="ECO:0000313" key="3">
    <source>
        <dbReference type="EMBL" id="RBA27699.1"/>
    </source>
</evidence>
<dbReference type="EMBL" id="QLST01000014">
    <property type="protein sequence ID" value="RBA27699.1"/>
    <property type="molecule type" value="Genomic_DNA"/>
</dbReference>
<dbReference type="InterPro" id="IPR051803">
    <property type="entry name" value="TA_system_RelE-like_toxin"/>
</dbReference>
<dbReference type="OrthoDB" id="1098070at2"/>
<evidence type="ECO:0008006" key="5">
    <source>
        <dbReference type="Google" id="ProtNLM"/>
    </source>
</evidence>
<protein>
    <recommendedName>
        <fullName evidence="5">Type II toxin-antitoxin system RelE/ParE family toxin</fullName>
    </recommendedName>
</protein>
<reference evidence="3 4" key="1">
    <citation type="submission" date="2018-06" db="EMBL/GenBank/DDBJ databases">
        <title>Flavobacterium tibetense sp. nov., isolated from a wetland YonghuCo on Tibetan Plateau.</title>
        <authorList>
            <person name="Xing P."/>
            <person name="Phurbu D."/>
            <person name="Lu H."/>
        </authorList>
    </citation>
    <scope>NUCLEOTIDE SEQUENCE [LARGE SCALE GENOMIC DNA]</scope>
    <source>
        <strain evidence="3 4">YH5</strain>
    </source>
</reference>